<protein>
    <submittedName>
        <fullName evidence="1">Uncharacterized protein</fullName>
    </submittedName>
</protein>
<dbReference type="AlphaFoldDB" id="A0A9D1J2X9"/>
<gene>
    <name evidence="1" type="ORF">IAB38_01665</name>
</gene>
<organism evidence="1 2">
    <name type="scientific">Candidatus Onthousia excrementipullorum</name>
    <dbReference type="NCBI Taxonomy" id="2840884"/>
    <lineage>
        <taxon>Bacteria</taxon>
        <taxon>Bacillati</taxon>
        <taxon>Bacillota</taxon>
        <taxon>Bacilli</taxon>
        <taxon>Candidatus Onthousia</taxon>
    </lineage>
</organism>
<dbReference type="Proteomes" id="UP000824232">
    <property type="component" value="Unassembled WGS sequence"/>
</dbReference>
<reference evidence="1" key="2">
    <citation type="journal article" date="2021" name="PeerJ">
        <title>Extensive microbial diversity within the chicken gut microbiome revealed by metagenomics and culture.</title>
        <authorList>
            <person name="Gilroy R."/>
            <person name="Ravi A."/>
            <person name="Getino M."/>
            <person name="Pursley I."/>
            <person name="Horton D.L."/>
            <person name="Alikhan N.F."/>
            <person name="Baker D."/>
            <person name="Gharbi K."/>
            <person name="Hall N."/>
            <person name="Watson M."/>
            <person name="Adriaenssens E.M."/>
            <person name="Foster-Nyarko E."/>
            <person name="Jarju S."/>
            <person name="Secka A."/>
            <person name="Antonio M."/>
            <person name="Oren A."/>
            <person name="Chaudhuri R.R."/>
            <person name="La Ragione R."/>
            <person name="Hildebrand F."/>
            <person name="Pallen M.J."/>
        </authorList>
    </citation>
    <scope>NUCLEOTIDE SEQUENCE</scope>
    <source>
        <strain evidence="1">CHK184-20233</strain>
    </source>
</reference>
<evidence type="ECO:0000313" key="2">
    <source>
        <dbReference type="Proteomes" id="UP000824232"/>
    </source>
</evidence>
<accession>A0A9D1J2X9</accession>
<proteinExistence type="predicted"/>
<evidence type="ECO:0000313" key="1">
    <source>
        <dbReference type="EMBL" id="HIR58735.1"/>
    </source>
</evidence>
<comment type="caution">
    <text evidence="1">The sequence shown here is derived from an EMBL/GenBank/DDBJ whole genome shotgun (WGS) entry which is preliminary data.</text>
</comment>
<reference evidence="1" key="1">
    <citation type="submission" date="2020-10" db="EMBL/GenBank/DDBJ databases">
        <authorList>
            <person name="Gilroy R."/>
        </authorList>
    </citation>
    <scope>NUCLEOTIDE SEQUENCE</scope>
    <source>
        <strain evidence="1">CHK184-20233</strain>
    </source>
</reference>
<name>A0A9D1J2X9_9FIRM</name>
<sequence length="477" mass="53213">YIIRVINNSGSSVTVNLGVSVGLDYNDLSLPDNGHLFEEITYKGEVGTVVLSNISKDNTYDDGVDTFTTGQYPNNYIWYSGKLWRAVSVNNEEKTTKLVTQWNISSISYNASDRPAFADSHMEEWLNDTSVDGFLGNLREPDKFIVMNSKWNATMDATSLGSIIRPRDDGTIVTDAVGLLNMYEYQSSYHGTTYSNGYLNNGLYWWTLTPYSLIDGRSITYKGTVDDNWPSTDSRGVRPVINLKSDIEIADGNGTIDNPYRLKGDNDKNLSETNLKDRYSGEYLRFGIGENNLYRIVSHENGNGTKIVSAEPLKDSGKFIESEFGSNTTFSSANTIGVFLNGEYLTNYVGNEYINMIEDSTSWYLGMVGEVVSYKLAKYVNIESSSVSTNTKAKVGLLRYGELLSGQFNRYEKNYGYWLLTPFSVSNVRNVINYSSVNIDSPSGTYFGLKPSFNLKSNIIITGGLGTKEQPFEIALQ</sequence>
<feature type="non-terminal residue" evidence="1">
    <location>
        <position position="1"/>
    </location>
</feature>
<dbReference type="EMBL" id="DVHC01000018">
    <property type="protein sequence ID" value="HIR58735.1"/>
    <property type="molecule type" value="Genomic_DNA"/>
</dbReference>